<dbReference type="Pfam" id="PF02120">
    <property type="entry name" value="Flg_hook"/>
    <property type="match status" value="1"/>
</dbReference>
<feature type="signal peptide" evidence="5">
    <location>
        <begin position="1"/>
        <end position="28"/>
    </location>
</feature>
<name>A0A2P8ESA2_9GAMM</name>
<dbReference type="InterPro" id="IPR038610">
    <property type="entry name" value="FliK-like_C_sf"/>
</dbReference>
<dbReference type="GO" id="GO:0009424">
    <property type="term" value="C:bacterial-type flagellum hook"/>
    <property type="evidence" value="ECO:0007669"/>
    <property type="project" value="InterPro"/>
</dbReference>
<feature type="domain" description="Flagellar hook-length control protein-like C-terminal" evidence="6">
    <location>
        <begin position="477"/>
        <end position="559"/>
    </location>
</feature>
<evidence type="ECO:0000256" key="5">
    <source>
        <dbReference type="SAM" id="SignalP"/>
    </source>
</evidence>
<dbReference type="OrthoDB" id="1792985at2"/>
<dbReference type="InterPro" id="IPR021136">
    <property type="entry name" value="Flagellar_hook_control-like_C"/>
</dbReference>
<evidence type="ECO:0000313" key="8">
    <source>
        <dbReference type="Proteomes" id="UP000242133"/>
    </source>
</evidence>
<evidence type="ECO:0000256" key="3">
    <source>
        <dbReference type="ARBA" id="ARBA00022795"/>
    </source>
</evidence>
<comment type="function">
    <text evidence="1">Controls the length of the flagellar hook.</text>
</comment>
<accession>A0A2P8ESA2</accession>
<dbReference type="CDD" id="cd17470">
    <property type="entry name" value="T3SS_Flik_C"/>
    <property type="match status" value="1"/>
</dbReference>
<dbReference type="EMBL" id="PYGI01000018">
    <property type="protein sequence ID" value="PSL12367.1"/>
    <property type="molecule type" value="Genomic_DNA"/>
</dbReference>
<keyword evidence="8" id="KW-1185">Reference proteome</keyword>
<feature type="region of interest" description="Disordered" evidence="4">
    <location>
        <begin position="548"/>
        <end position="584"/>
    </location>
</feature>
<dbReference type="InterPro" id="IPR052563">
    <property type="entry name" value="FliK"/>
</dbReference>
<keyword evidence="5" id="KW-0732">Signal</keyword>
<dbReference type="PRINTS" id="PR01007">
    <property type="entry name" value="FLGHOOKFLIK"/>
</dbReference>
<proteinExistence type="inferred from homology"/>
<keyword evidence="7" id="KW-0966">Cell projection</keyword>
<dbReference type="RefSeq" id="WP_106592517.1">
    <property type="nucleotide sequence ID" value="NZ_PYGI01000018.1"/>
</dbReference>
<organism evidence="7 8">
    <name type="scientific">Marinobacterium halophilum</name>
    <dbReference type="NCBI Taxonomy" id="267374"/>
    <lineage>
        <taxon>Bacteria</taxon>
        <taxon>Pseudomonadati</taxon>
        <taxon>Pseudomonadota</taxon>
        <taxon>Gammaproteobacteria</taxon>
        <taxon>Oceanospirillales</taxon>
        <taxon>Oceanospirillaceae</taxon>
        <taxon>Marinobacterium</taxon>
    </lineage>
</organism>
<dbReference type="InterPro" id="IPR001635">
    <property type="entry name" value="Flag_hook_Flik"/>
</dbReference>
<evidence type="ECO:0000256" key="4">
    <source>
        <dbReference type="SAM" id="MobiDB-lite"/>
    </source>
</evidence>
<keyword evidence="7" id="KW-0282">Flagellum</keyword>
<dbReference type="AlphaFoldDB" id="A0A2P8ESA2"/>
<keyword evidence="3" id="KW-1005">Bacterial flagellum biogenesis</keyword>
<evidence type="ECO:0000256" key="2">
    <source>
        <dbReference type="ARBA" id="ARBA00009149"/>
    </source>
</evidence>
<feature type="region of interest" description="Disordered" evidence="4">
    <location>
        <begin position="376"/>
        <end position="457"/>
    </location>
</feature>
<reference evidence="7 8" key="1">
    <citation type="submission" date="2018-03" db="EMBL/GenBank/DDBJ databases">
        <title>Genomic Encyclopedia of Archaeal and Bacterial Type Strains, Phase II (KMG-II): from individual species to whole genera.</title>
        <authorList>
            <person name="Goeker M."/>
        </authorList>
    </citation>
    <scope>NUCLEOTIDE SEQUENCE [LARGE SCALE GENOMIC DNA]</scope>
    <source>
        <strain evidence="7 8">DSM 17586</strain>
    </source>
</reference>
<comment type="caution">
    <text evidence="7">The sequence shown here is derived from an EMBL/GenBank/DDBJ whole genome shotgun (WGS) entry which is preliminary data.</text>
</comment>
<evidence type="ECO:0000256" key="1">
    <source>
        <dbReference type="ARBA" id="ARBA00003944"/>
    </source>
</evidence>
<protein>
    <submittedName>
        <fullName evidence="7">Flagellar hook-length control protein FliK</fullName>
    </submittedName>
</protein>
<feature type="compositionally biased region" description="Low complexity" evidence="4">
    <location>
        <begin position="406"/>
        <end position="457"/>
    </location>
</feature>
<evidence type="ECO:0000259" key="6">
    <source>
        <dbReference type="Pfam" id="PF02120"/>
    </source>
</evidence>
<keyword evidence="7" id="KW-0969">Cilium</keyword>
<feature type="chain" id="PRO_5015164419" evidence="5">
    <location>
        <begin position="29"/>
        <end position="601"/>
    </location>
</feature>
<sequence>MAIIKTVSNSPLALNLAVLPAASMTATAGAPMQPGGTPASGFQLLYQGSLQAQEGQQPASVDGKPLPPEGEALPEEAALVDAQVEPGVQQASAEHPAPLLADGHWSLPAPSIKGIAADADGKPIVPAAATAPLPTDEAARAAGVATPTRSAGTAAAPVVTPPPSPANVLPAQNDIAAQMAASVQSSALTQTQNAAQVQAQAQATLAAAGHRGEAVPPIAVPAGGTDKPGSNNKPGTPAQVLPATSAASPGSATVSAAELDASLKAGTAAAGVSDTAGASGVAVAASSVSTTGVAAGTTGVMPQTSEGVSTVAMAASAAPAASTVAGDSPSVGTPAGLPAPSVEASKAGAVDMDAVRGTLAAADKAAAEVTVVREGATASLPTRPDSGVPRPAMEGAAGNARMEGGAQAVQAIAAATTEGGDTSSDTGQQQRQDGQQASLSNSASSRPLSGTAPAASPAAFALQQQLAEPRWSQQLGERAVMMAQHGPRVAHIQLDPPELGAMQIRIHMQGADQVSVSFTSAHPMVRDALEQQMPRLREMFADQGLNLQDSSVADEARQQGSDQRERADEQGRAGHYAGTADGNASEAPAAAIALGLVDYYA</sequence>
<dbReference type="PANTHER" id="PTHR37533">
    <property type="entry name" value="FLAGELLAR HOOK-LENGTH CONTROL PROTEIN"/>
    <property type="match status" value="1"/>
</dbReference>
<feature type="region of interest" description="Disordered" evidence="4">
    <location>
        <begin position="219"/>
        <end position="248"/>
    </location>
</feature>
<evidence type="ECO:0000313" key="7">
    <source>
        <dbReference type="EMBL" id="PSL12367.1"/>
    </source>
</evidence>
<feature type="compositionally biased region" description="Basic and acidic residues" evidence="4">
    <location>
        <begin position="554"/>
        <end position="572"/>
    </location>
</feature>
<dbReference type="GO" id="GO:0044780">
    <property type="term" value="P:bacterial-type flagellum assembly"/>
    <property type="evidence" value="ECO:0007669"/>
    <property type="project" value="InterPro"/>
</dbReference>
<dbReference type="PANTHER" id="PTHR37533:SF2">
    <property type="entry name" value="FLAGELLAR HOOK-LENGTH CONTROL PROTEIN"/>
    <property type="match status" value="1"/>
</dbReference>
<comment type="similarity">
    <text evidence="2">Belongs to the FliK family.</text>
</comment>
<dbReference type="Gene3D" id="3.30.750.140">
    <property type="match status" value="1"/>
</dbReference>
<gene>
    <name evidence="7" type="ORF">CLV44_11845</name>
</gene>
<dbReference type="Proteomes" id="UP000242133">
    <property type="component" value="Unassembled WGS sequence"/>
</dbReference>